<feature type="region of interest" description="Disordered" evidence="1">
    <location>
        <begin position="105"/>
        <end position="130"/>
    </location>
</feature>
<reference evidence="2 3" key="1">
    <citation type="journal article" date="2021" name="bioRxiv">
        <title>Chromosome-scale and haplotype-resolved genome assembly of a tetraploid potato cultivar.</title>
        <authorList>
            <person name="Sun H."/>
            <person name="Jiao W.-B."/>
            <person name="Krause K."/>
            <person name="Campoy J.A."/>
            <person name="Goel M."/>
            <person name="Folz-Donahue K."/>
            <person name="Kukat C."/>
            <person name="Huettel B."/>
            <person name="Schneeberger K."/>
        </authorList>
    </citation>
    <scope>NUCLEOTIDE SEQUENCE [LARGE SCALE GENOMIC DNA]</scope>
    <source>
        <strain evidence="2">SolTubOtavaFocal</strain>
        <tissue evidence="2">Leaves</tissue>
    </source>
</reference>
<dbReference type="EMBL" id="JAIVGD010000015">
    <property type="protein sequence ID" value="KAH0757896.1"/>
    <property type="molecule type" value="Genomic_DNA"/>
</dbReference>
<evidence type="ECO:0000313" key="3">
    <source>
        <dbReference type="Proteomes" id="UP000826656"/>
    </source>
</evidence>
<organism evidence="2 3">
    <name type="scientific">Solanum tuberosum</name>
    <name type="common">Potato</name>
    <dbReference type="NCBI Taxonomy" id="4113"/>
    <lineage>
        <taxon>Eukaryota</taxon>
        <taxon>Viridiplantae</taxon>
        <taxon>Streptophyta</taxon>
        <taxon>Embryophyta</taxon>
        <taxon>Tracheophyta</taxon>
        <taxon>Spermatophyta</taxon>
        <taxon>Magnoliopsida</taxon>
        <taxon>eudicotyledons</taxon>
        <taxon>Gunneridae</taxon>
        <taxon>Pentapetalae</taxon>
        <taxon>asterids</taxon>
        <taxon>lamiids</taxon>
        <taxon>Solanales</taxon>
        <taxon>Solanaceae</taxon>
        <taxon>Solanoideae</taxon>
        <taxon>Solaneae</taxon>
        <taxon>Solanum</taxon>
    </lineage>
</organism>
<protein>
    <recommendedName>
        <fullName evidence="4">Integrase core domain containing protein</fullName>
    </recommendedName>
</protein>
<keyword evidence="3" id="KW-1185">Reference proteome</keyword>
<evidence type="ECO:0000256" key="1">
    <source>
        <dbReference type="SAM" id="MobiDB-lite"/>
    </source>
</evidence>
<comment type="caution">
    <text evidence="2">The sequence shown here is derived from an EMBL/GenBank/DDBJ whole genome shotgun (WGS) entry which is preliminary data.</text>
</comment>
<accession>A0ABQ7V3F1</accession>
<gene>
    <name evidence="2" type="ORF">KY290_021389</name>
</gene>
<dbReference type="Proteomes" id="UP000826656">
    <property type="component" value="Unassembled WGS sequence"/>
</dbReference>
<sequence length="130" mass="14633">MIYQIGSRAWSTDVTTVRVEKDMSAERIQSHGVMLDNLTARLEAREEAHGSLDLLDIMKGEHNLLRVPLAYAPASMPLTMCSTELSQSVHSSGIHKRVVVAENVGDDDERAENNFPKDIDEDEIRREENK</sequence>
<evidence type="ECO:0008006" key="4">
    <source>
        <dbReference type="Google" id="ProtNLM"/>
    </source>
</evidence>
<proteinExistence type="predicted"/>
<evidence type="ECO:0000313" key="2">
    <source>
        <dbReference type="EMBL" id="KAH0757896.1"/>
    </source>
</evidence>
<feature type="compositionally biased region" description="Basic and acidic residues" evidence="1">
    <location>
        <begin position="111"/>
        <end position="130"/>
    </location>
</feature>
<name>A0ABQ7V3F1_SOLTU</name>